<dbReference type="Proteomes" id="UP000624325">
    <property type="component" value="Unassembled WGS sequence"/>
</dbReference>
<dbReference type="Gene3D" id="1.10.10.10">
    <property type="entry name" value="Winged helix-like DNA-binding domain superfamily/Winged helix DNA-binding domain"/>
    <property type="match status" value="1"/>
</dbReference>
<proteinExistence type="predicted"/>
<comment type="caution">
    <text evidence="1">The sequence shown here is derived from an EMBL/GenBank/DDBJ whole genome shotgun (WGS) entry which is preliminary data.</text>
</comment>
<dbReference type="RefSeq" id="WP_203702366.1">
    <property type="nucleotide sequence ID" value="NZ_BAAALU010000028.1"/>
</dbReference>
<accession>A0ABQ4C2L0</accession>
<sequence length="169" mass="18305">MVDLPLGTWIVLALVDEAPTHGFAVAALTAEGAEIGRVWQIPRPLVYRSIDRLIELDLVTVESTEAGARGPRRSIVATTADGAAAAAGWLDRPVTHVRDMRSELLVKIALRMRRGLSLGPLASAQRAVLTDVHAALDHQRAASTGFGRVLLSWRLENAEAALRFLEDIE</sequence>
<evidence type="ECO:0008006" key="3">
    <source>
        <dbReference type="Google" id="ProtNLM"/>
    </source>
</evidence>
<dbReference type="InterPro" id="IPR036390">
    <property type="entry name" value="WH_DNA-bd_sf"/>
</dbReference>
<protein>
    <recommendedName>
        <fullName evidence="3">PadR family transcriptional regulator</fullName>
    </recommendedName>
</protein>
<evidence type="ECO:0000313" key="2">
    <source>
        <dbReference type="Proteomes" id="UP000624325"/>
    </source>
</evidence>
<dbReference type="SUPFAM" id="SSF46785">
    <property type="entry name" value="Winged helix' DNA-binding domain"/>
    <property type="match status" value="1"/>
</dbReference>
<evidence type="ECO:0000313" key="1">
    <source>
        <dbReference type="EMBL" id="GIF56530.1"/>
    </source>
</evidence>
<gene>
    <name evidence="1" type="ORF">Air01nite_26250</name>
</gene>
<organism evidence="1 2">
    <name type="scientific">Asanoa iriomotensis</name>
    <dbReference type="NCBI Taxonomy" id="234613"/>
    <lineage>
        <taxon>Bacteria</taxon>
        <taxon>Bacillati</taxon>
        <taxon>Actinomycetota</taxon>
        <taxon>Actinomycetes</taxon>
        <taxon>Micromonosporales</taxon>
        <taxon>Micromonosporaceae</taxon>
        <taxon>Asanoa</taxon>
    </lineage>
</organism>
<name>A0ABQ4C2L0_9ACTN</name>
<dbReference type="InterPro" id="IPR036388">
    <property type="entry name" value="WH-like_DNA-bd_sf"/>
</dbReference>
<keyword evidence="2" id="KW-1185">Reference proteome</keyword>
<dbReference type="EMBL" id="BONC01000015">
    <property type="protein sequence ID" value="GIF56530.1"/>
    <property type="molecule type" value="Genomic_DNA"/>
</dbReference>
<reference evidence="1 2" key="1">
    <citation type="submission" date="2021-01" db="EMBL/GenBank/DDBJ databases">
        <title>Whole genome shotgun sequence of Asanoa iriomotensis NBRC 100142.</title>
        <authorList>
            <person name="Komaki H."/>
            <person name="Tamura T."/>
        </authorList>
    </citation>
    <scope>NUCLEOTIDE SEQUENCE [LARGE SCALE GENOMIC DNA]</scope>
    <source>
        <strain evidence="1 2">NBRC 100142</strain>
    </source>
</reference>